<sequence length="175" mass="20065">MRLLTFLLMICLAMAGCTSDENSDYDGDEAELPANMPDDFEFSYQYGYEANNEMNTFEEIYTKDLIEKGEASTAMALSEDDRVSIYEKMRDVKILETPENLTNEAEDGTHCTSNPYTTHHLDLQVNGENYYVDWTTNNCLTEDLIKLTDFTDYVHEVFTSQEAYRALPNAEGSYE</sequence>
<keyword evidence="1" id="KW-0732">Signal</keyword>
<reference evidence="2 3" key="1">
    <citation type="journal article" date="2019" name="Int. J. Syst. Evol. Microbiol.">
        <title>The Global Catalogue of Microorganisms (GCM) 10K type strain sequencing project: providing services to taxonomists for standard genome sequencing and annotation.</title>
        <authorList>
            <consortium name="The Broad Institute Genomics Platform"/>
            <consortium name="The Broad Institute Genome Sequencing Center for Infectious Disease"/>
            <person name="Wu L."/>
            <person name="Ma J."/>
        </authorList>
    </citation>
    <scope>NUCLEOTIDE SEQUENCE [LARGE SCALE GENOMIC DNA]</scope>
    <source>
        <strain evidence="2 3">JCM 14193</strain>
    </source>
</reference>
<evidence type="ECO:0008006" key="4">
    <source>
        <dbReference type="Google" id="ProtNLM"/>
    </source>
</evidence>
<organism evidence="2 3">
    <name type="scientific">Alkalibacillus silvisoli</name>
    <dbReference type="NCBI Taxonomy" id="392823"/>
    <lineage>
        <taxon>Bacteria</taxon>
        <taxon>Bacillati</taxon>
        <taxon>Bacillota</taxon>
        <taxon>Bacilli</taxon>
        <taxon>Bacillales</taxon>
        <taxon>Bacillaceae</taxon>
        <taxon>Alkalibacillus</taxon>
    </lineage>
</organism>
<name>A0ABN0ZNN1_9BACI</name>
<evidence type="ECO:0000313" key="3">
    <source>
        <dbReference type="Proteomes" id="UP001500740"/>
    </source>
</evidence>
<feature type="chain" id="PRO_5047238928" description="Lipoprotein" evidence="1">
    <location>
        <begin position="16"/>
        <end position="175"/>
    </location>
</feature>
<accession>A0ABN0ZNN1</accession>
<evidence type="ECO:0000313" key="2">
    <source>
        <dbReference type="EMBL" id="GAA0453928.1"/>
    </source>
</evidence>
<comment type="caution">
    <text evidence="2">The sequence shown here is derived from an EMBL/GenBank/DDBJ whole genome shotgun (WGS) entry which is preliminary data.</text>
</comment>
<keyword evidence="3" id="KW-1185">Reference proteome</keyword>
<dbReference type="Proteomes" id="UP001500740">
    <property type="component" value="Unassembled WGS sequence"/>
</dbReference>
<dbReference type="PROSITE" id="PS51257">
    <property type="entry name" value="PROKAR_LIPOPROTEIN"/>
    <property type="match status" value="1"/>
</dbReference>
<gene>
    <name evidence="2" type="ORF">GCM10008935_05910</name>
</gene>
<evidence type="ECO:0000256" key="1">
    <source>
        <dbReference type="SAM" id="SignalP"/>
    </source>
</evidence>
<protein>
    <recommendedName>
        <fullName evidence="4">Lipoprotein</fullName>
    </recommendedName>
</protein>
<dbReference type="EMBL" id="BAAACZ010000005">
    <property type="protein sequence ID" value="GAA0453928.1"/>
    <property type="molecule type" value="Genomic_DNA"/>
</dbReference>
<proteinExistence type="predicted"/>
<feature type="signal peptide" evidence="1">
    <location>
        <begin position="1"/>
        <end position="15"/>
    </location>
</feature>